<dbReference type="PANTHER" id="PTHR47272">
    <property type="entry name" value="DDE_TNP_1_7 DOMAIN-CONTAINING PROTEIN"/>
    <property type="match status" value="1"/>
</dbReference>
<feature type="domain" description="PiggyBac transposable element-derived protein" evidence="1">
    <location>
        <begin position="27"/>
        <end position="112"/>
    </location>
</feature>
<dbReference type="InterPro" id="IPR029526">
    <property type="entry name" value="PGBD"/>
</dbReference>
<dbReference type="Pfam" id="PF13843">
    <property type="entry name" value="DDE_Tnp_1_7"/>
    <property type="match status" value="1"/>
</dbReference>
<dbReference type="EMBL" id="BLXT01002015">
    <property type="protein sequence ID" value="GFN90199.1"/>
    <property type="molecule type" value="Genomic_DNA"/>
</dbReference>
<sequence length="115" mass="13433">MSFSPPDVTFKGQLETAPDDGKLKTLYEFFKELITDEMIRNIQENSNHYAMKKNGKELKTSQKEIETFIAFYLRMGLMQASYIRAYWESDTRYPPVADVLARDRFEALASNIYTL</sequence>
<dbReference type="Proteomes" id="UP000735302">
    <property type="component" value="Unassembled WGS sequence"/>
</dbReference>
<evidence type="ECO:0000313" key="2">
    <source>
        <dbReference type="EMBL" id="GFN90199.1"/>
    </source>
</evidence>
<protein>
    <submittedName>
        <fullName evidence="2">PiggyBac transposable element-derived protein 3</fullName>
    </submittedName>
</protein>
<gene>
    <name evidence="2" type="ORF">PoB_001670500</name>
</gene>
<proteinExistence type="predicted"/>
<keyword evidence="3" id="KW-1185">Reference proteome</keyword>
<reference evidence="2 3" key="1">
    <citation type="journal article" date="2021" name="Elife">
        <title>Chloroplast acquisition without the gene transfer in kleptoplastic sea slugs, Plakobranchus ocellatus.</title>
        <authorList>
            <person name="Maeda T."/>
            <person name="Takahashi S."/>
            <person name="Yoshida T."/>
            <person name="Shimamura S."/>
            <person name="Takaki Y."/>
            <person name="Nagai Y."/>
            <person name="Toyoda A."/>
            <person name="Suzuki Y."/>
            <person name="Arimoto A."/>
            <person name="Ishii H."/>
            <person name="Satoh N."/>
            <person name="Nishiyama T."/>
            <person name="Hasebe M."/>
            <person name="Maruyama T."/>
            <person name="Minagawa J."/>
            <person name="Obokata J."/>
            <person name="Shigenobu S."/>
        </authorList>
    </citation>
    <scope>NUCLEOTIDE SEQUENCE [LARGE SCALE GENOMIC DNA]</scope>
</reference>
<dbReference type="PANTHER" id="PTHR47272:SF1">
    <property type="entry name" value="PIGGYBAC TRANSPOSABLE ELEMENT-DERIVED PROTEIN 3-LIKE"/>
    <property type="match status" value="1"/>
</dbReference>
<comment type="caution">
    <text evidence="2">The sequence shown here is derived from an EMBL/GenBank/DDBJ whole genome shotgun (WGS) entry which is preliminary data.</text>
</comment>
<dbReference type="AlphaFoldDB" id="A0AAV3Z444"/>
<evidence type="ECO:0000313" key="3">
    <source>
        <dbReference type="Proteomes" id="UP000735302"/>
    </source>
</evidence>
<name>A0AAV3Z444_9GAST</name>
<evidence type="ECO:0000259" key="1">
    <source>
        <dbReference type="Pfam" id="PF13843"/>
    </source>
</evidence>
<organism evidence="2 3">
    <name type="scientific">Plakobranchus ocellatus</name>
    <dbReference type="NCBI Taxonomy" id="259542"/>
    <lineage>
        <taxon>Eukaryota</taxon>
        <taxon>Metazoa</taxon>
        <taxon>Spiralia</taxon>
        <taxon>Lophotrochozoa</taxon>
        <taxon>Mollusca</taxon>
        <taxon>Gastropoda</taxon>
        <taxon>Heterobranchia</taxon>
        <taxon>Euthyneura</taxon>
        <taxon>Panpulmonata</taxon>
        <taxon>Sacoglossa</taxon>
        <taxon>Placobranchoidea</taxon>
        <taxon>Plakobranchidae</taxon>
        <taxon>Plakobranchus</taxon>
    </lineage>
</organism>
<accession>A0AAV3Z444</accession>